<dbReference type="EMBL" id="NQYH01000012">
    <property type="protein sequence ID" value="RIY39883.1"/>
    <property type="molecule type" value="Genomic_DNA"/>
</dbReference>
<protein>
    <recommendedName>
        <fullName evidence="2">Anti-bacteriophage protein A/HamA C-terminal domain-containing protein</fullName>
    </recommendedName>
</protein>
<dbReference type="OrthoDB" id="268197at2"/>
<feature type="compositionally biased region" description="Polar residues" evidence="1">
    <location>
        <begin position="46"/>
        <end position="61"/>
    </location>
</feature>
<evidence type="ECO:0000256" key="1">
    <source>
        <dbReference type="SAM" id="MobiDB-lite"/>
    </source>
</evidence>
<organism evidence="3 4">
    <name type="scientific">Neopusillimonas maritima</name>
    <dbReference type="NCBI Taxonomy" id="2026239"/>
    <lineage>
        <taxon>Bacteria</taxon>
        <taxon>Pseudomonadati</taxon>
        <taxon>Pseudomonadota</taxon>
        <taxon>Betaproteobacteria</taxon>
        <taxon>Burkholderiales</taxon>
        <taxon>Alcaligenaceae</taxon>
        <taxon>Neopusillimonas</taxon>
    </lineage>
</organism>
<dbReference type="Proteomes" id="UP000266206">
    <property type="component" value="Unassembled WGS sequence"/>
</dbReference>
<proteinExistence type="predicted"/>
<dbReference type="InterPro" id="IPR014976">
    <property type="entry name" value="AbpA_HamA_C"/>
</dbReference>
<sequence length="293" mass="32399">MAKAPKSSTSKYKNQNAVYEEVENIIGKHPAEELFGSHLHAEDSPTDSNIPHRSLNHGSTGREQTIEQLRAALIEHHVSAAMIAQDRRKIKNLRALGYPVDESSVYRFPTSDTTRKGNLAEVFLAEYICASSGASLPVYRLRYNPNIEQSMKGDDVLAFDFTSKRPRILIGEAKFRGTPSKKAIQDIVSGLVRSHNAGLPASLQFVADRLYELNQIELADRVEDCSIKMAQGRLDLSYVGLLLSDDKSKSKVHEHTTAELRSLVMISLGIDAPGNLVEDCFDGIEEIAHADPD</sequence>
<feature type="domain" description="Anti-bacteriophage protein A/HamA C-terminal" evidence="2">
    <location>
        <begin position="43"/>
        <end position="281"/>
    </location>
</feature>
<gene>
    <name evidence="3" type="ORF">CJP73_12400</name>
</gene>
<accession>A0A3A1YNN3</accession>
<comment type="caution">
    <text evidence="3">The sequence shown here is derived from an EMBL/GenBank/DDBJ whole genome shotgun (WGS) entry which is preliminary data.</text>
</comment>
<feature type="region of interest" description="Disordered" evidence="1">
    <location>
        <begin position="39"/>
        <end position="61"/>
    </location>
</feature>
<dbReference type="Pfam" id="PF08878">
    <property type="entry name" value="HamA"/>
    <property type="match status" value="1"/>
</dbReference>
<evidence type="ECO:0000313" key="4">
    <source>
        <dbReference type="Proteomes" id="UP000266206"/>
    </source>
</evidence>
<name>A0A3A1YNN3_9BURK</name>
<dbReference type="RefSeq" id="WP_119516658.1">
    <property type="nucleotide sequence ID" value="NZ_NQYH01000012.1"/>
</dbReference>
<reference evidence="3 4" key="1">
    <citation type="submission" date="2017-08" db="EMBL/GenBank/DDBJ databases">
        <title>Pusillimonas indicus sp. nov., a member of the family Alcaligenaceae isolated from surface seawater.</title>
        <authorList>
            <person name="Li J."/>
        </authorList>
    </citation>
    <scope>NUCLEOTIDE SEQUENCE [LARGE SCALE GENOMIC DNA]</scope>
    <source>
        <strain evidence="3 4">L52-1-41</strain>
    </source>
</reference>
<evidence type="ECO:0000259" key="2">
    <source>
        <dbReference type="Pfam" id="PF08878"/>
    </source>
</evidence>
<dbReference type="AlphaFoldDB" id="A0A3A1YNN3"/>
<evidence type="ECO:0000313" key="3">
    <source>
        <dbReference type="EMBL" id="RIY39883.1"/>
    </source>
</evidence>